<dbReference type="AlphaFoldDB" id="A0A0A9X389"/>
<feature type="domain" description="ABC transmembrane type-1" evidence="6">
    <location>
        <begin position="1"/>
        <end position="134"/>
    </location>
</feature>
<evidence type="ECO:0000313" key="8">
    <source>
        <dbReference type="EMBL" id="JAQ18315.1"/>
    </source>
</evidence>
<reference evidence="7" key="2">
    <citation type="submission" date="2014-07" db="EMBL/GenBank/DDBJ databases">
        <authorList>
            <person name="Hull J."/>
        </authorList>
    </citation>
    <scope>NUCLEOTIDE SEQUENCE</scope>
</reference>
<evidence type="ECO:0000256" key="4">
    <source>
        <dbReference type="ARBA" id="ARBA00023136"/>
    </source>
</evidence>
<organism evidence="7">
    <name type="scientific">Lygus hesperus</name>
    <name type="common">Western plant bug</name>
    <dbReference type="NCBI Taxonomy" id="30085"/>
    <lineage>
        <taxon>Eukaryota</taxon>
        <taxon>Metazoa</taxon>
        <taxon>Ecdysozoa</taxon>
        <taxon>Arthropoda</taxon>
        <taxon>Hexapoda</taxon>
        <taxon>Insecta</taxon>
        <taxon>Pterygota</taxon>
        <taxon>Neoptera</taxon>
        <taxon>Paraneoptera</taxon>
        <taxon>Hemiptera</taxon>
        <taxon>Heteroptera</taxon>
        <taxon>Panheteroptera</taxon>
        <taxon>Cimicomorpha</taxon>
        <taxon>Miridae</taxon>
        <taxon>Mirini</taxon>
        <taxon>Lygus</taxon>
    </lineage>
</organism>
<reference evidence="7" key="1">
    <citation type="journal article" date="2014" name="PLoS ONE">
        <title>Transcriptome-Based Identification of ABC Transporters in the Western Tarnished Plant Bug Lygus hesperus.</title>
        <authorList>
            <person name="Hull J.J."/>
            <person name="Chaney K."/>
            <person name="Geib S.M."/>
            <person name="Fabrick J.A."/>
            <person name="Brent C.S."/>
            <person name="Walsh D."/>
            <person name="Lavine L.C."/>
        </authorList>
    </citation>
    <scope>NUCLEOTIDE SEQUENCE</scope>
</reference>
<dbReference type="GO" id="GO:0005524">
    <property type="term" value="F:ATP binding"/>
    <property type="evidence" value="ECO:0007669"/>
    <property type="project" value="InterPro"/>
</dbReference>
<dbReference type="Pfam" id="PF00664">
    <property type="entry name" value="ABC_membrane"/>
    <property type="match status" value="1"/>
</dbReference>
<dbReference type="InterPro" id="IPR011527">
    <property type="entry name" value="ABC1_TM_dom"/>
</dbReference>
<dbReference type="EMBL" id="GDHC01000314">
    <property type="protein sequence ID" value="JAQ18315.1"/>
    <property type="molecule type" value="Transcribed_RNA"/>
</dbReference>
<protein>
    <submittedName>
        <fullName evidence="7">Multidrug resistance protein 1</fullName>
    </submittedName>
</protein>
<feature type="transmembrane region" description="Helical" evidence="5">
    <location>
        <begin position="47"/>
        <end position="65"/>
    </location>
</feature>
<dbReference type="PANTHER" id="PTHR24221:SF503">
    <property type="entry name" value="MITOCHONDRIAL POTASSIUM CHANNEL ATP-BINDING SUBUNIT"/>
    <property type="match status" value="1"/>
</dbReference>
<name>A0A0A9X389_LYGHE</name>
<dbReference type="InterPro" id="IPR036640">
    <property type="entry name" value="ABC1_TM_sf"/>
</dbReference>
<evidence type="ECO:0000256" key="5">
    <source>
        <dbReference type="SAM" id="Phobius"/>
    </source>
</evidence>
<dbReference type="PANTHER" id="PTHR24221">
    <property type="entry name" value="ATP-BINDING CASSETTE SUB-FAMILY B"/>
    <property type="match status" value="1"/>
</dbReference>
<dbReference type="PROSITE" id="PS50929">
    <property type="entry name" value="ABC_TM1F"/>
    <property type="match status" value="1"/>
</dbReference>
<keyword evidence="2 5" id="KW-0812">Transmembrane</keyword>
<keyword evidence="3 5" id="KW-1133">Transmembrane helix</keyword>
<evidence type="ECO:0000256" key="3">
    <source>
        <dbReference type="ARBA" id="ARBA00022989"/>
    </source>
</evidence>
<dbReference type="SUPFAM" id="SSF90123">
    <property type="entry name" value="ABC transporter transmembrane region"/>
    <property type="match status" value="1"/>
</dbReference>
<keyword evidence="4 5" id="KW-0472">Membrane</keyword>
<dbReference type="Gene3D" id="1.20.1560.10">
    <property type="entry name" value="ABC transporter type 1, transmembrane domain"/>
    <property type="match status" value="1"/>
</dbReference>
<dbReference type="GO" id="GO:0140359">
    <property type="term" value="F:ABC-type transporter activity"/>
    <property type="evidence" value="ECO:0007669"/>
    <property type="project" value="InterPro"/>
</dbReference>
<sequence length="139" mass="15337">MLIEQIVRQDQFFFDLPGRDPGSLTAILAADCEAVHQLYGPALGSRLKALVSLLGGLAIGLLVQWKVALVAFSTMPFLFCGSMMQQVVFVDSPQLQNKSKLDVIINESFSAIRTIHNFNMNSRVIAQFASHLNNDQLTI</sequence>
<comment type="subcellular location">
    <subcellularLocation>
        <location evidence="1">Membrane</location>
        <topology evidence="1">Multi-pass membrane protein</topology>
    </subcellularLocation>
</comment>
<reference evidence="8" key="3">
    <citation type="journal article" date="2016" name="Gigascience">
        <title>De novo construction of an expanded transcriptome assembly for the western tarnished plant bug, Lygus hesperus.</title>
        <authorList>
            <person name="Tassone E.E."/>
            <person name="Geib S.M."/>
            <person name="Hall B."/>
            <person name="Fabrick J.A."/>
            <person name="Brent C.S."/>
            <person name="Hull J.J."/>
        </authorList>
    </citation>
    <scope>NUCLEOTIDE SEQUENCE</scope>
</reference>
<evidence type="ECO:0000313" key="7">
    <source>
        <dbReference type="EMBL" id="JAG15182.1"/>
    </source>
</evidence>
<evidence type="ECO:0000256" key="1">
    <source>
        <dbReference type="ARBA" id="ARBA00004141"/>
    </source>
</evidence>
<dbReference type="InterPro" id="IPR039421">
    <property type="entry name" value="Type_1_exporter"/>
</dbReference>
<evidence type="ECO:0000259" key="6">
    <source>
        <dbReference type="PROSITE" id="PS50929"/>
    </source>
</evidence>
<accession>A0A0A9X389</accession>
<gene>
    <name evidence="7" type="primary">MDR1_2</name>
    <name evidence="8" type="synonym">MDR1</name>
    <name evidence="7" type="ORF">CM83_56563</name>
    <name evidence="8" type="ORF">g.10131</name>
</gene>
<dbReference type="EMBL" id="GBHO01028422">
    <property type="protein sequence ID" value="JAG15182.1"/>
    <property type="molecule type" value="Transcribed_RNA"/>
</dbReference>
<proteinExistence type="predicted"/>
<evidence type="ECO:0000256" key="2">
    <source>
        <dbReference type="ARBA" id="ARBA00022692"/>
    </source>
</evidence>
<dbReference type="GO" id="GO:0016020">
    <property type="term" value="C:membrane"/>
    <property type="evidence" value="ECO:0007669"/>
    <property type="project" value="UniProtKB-SubCell"/>
</dbReference>